<keyword evidence="1" id="KW-0472">Membrane</keyword>
<keyword evidence="1" id="KW-1133">Transmembrane helix</keyword>
<proteinExistence type="predicted"/>
<feature type="transmembrane region" description="Helical" evidence="1">
    <location>
        <begin position="74"/>
        <end position="96"/>
    </location>
</feature>
<dbReference type="EMBL" id="FPBK01000012">
    <property type="protein sequence ID" value="SFU67054.1"/>
    <property type="molecule type" value="Genomic_DNA"/>
</dbReference>
<keyword evidence="1" id="KW-0812">Transmembrane</keyword>
<evidence type="ECO:0000313" key="3">
    <source>
        <dbReference type="Proteomes" id="UP000199138"/>
    </source>
</evidence>
<organism evidence="2 3">
    <name type="scientific">Pustulibacterium marinum</name>
    <dbReference type="NCBI Taxonomy" id="1224947"/>
    <lineage>
        <taxon>Bacteria</taxon>
        <taxon>Pseudomonadati</taxon>
        <taxon>Bacteroidota</taxon>
        <taxon>Flavobacteriia</taxon>
        <taxon>Flavobacteriales</taxon>
        <taxon>Flavobacteriaceae</taxon>
        <taxon>Pustulibacterium</taxon>
    </lineage>
</organism>
<dbReference type="Proteomes" id="UP000199138">
    <property type="component" value="Unassembled WGS sequence"/>
</dbReference>
<protein>
    <submittedName>
        <fullName evidence="2">Uncharacterized protein</fullName>
    </submittedName>
</protein>
<gene>
    <name evidence="2" type="ORF">SAMN05216480_11291</name>
</gene>
<evidence type="ECO:0000313" key="2">
    <source>
        <dbReference type="EMBL" id="SFU67054.1"/>
    </source>
</evidence>
<accession>A0A1I7I2A3</accession>
<dbReference type="RefSeq" id="WP_093025881.1">
    <property type="nucleotide sequence ID" value="NZ_FPBK01000012.1"/>
</dbReference>
<name>A0A1I7I2A3_9FLAO</name>
<sequence length="125" mass="14026">MSFTTIIQKRTFIILVLVQLIFTFIGGIENVGINKTVGWAWDIANFLVLLRVGDWLVILIGYGIIAIAGYRTSLYLSLLQIFLLIAILSLPGIFFLGNFAVFGLHIAALAVFIGNMLWAVRYRKF</sequence>
<reference evidence="2 3" key="1">
    <citation type="submission" date="2016-10" db="EMBL/GenBank/DDBJ databases">
        <authorList>
            <person name="de Groot N.N."/>
        </authorList>
    </citation>
    <scope>NUCLEOTIDE SEQUENCE [LARGE SCALE GENOMIC DNA]</scope>
    <source>
        <strain evidence="2 3">CGMCC 1.12333</strain>
    </source>
</reference>
<dbReference type="AlphaFoldDB" id="A0A1I7I2A3"/>
<feature type="transmembrane region" description="Helical" evidence="1">
    <location>
        <begin position="12"/>
        <end position="31"/>
    </location>
</feature>
<feature type="transmembrane region" description="Helical" evidence="1">
    <location>
        <begin position="43"/>
        <end position="67"/>
    </location>
</feature>
<keyword evidence="3" id="KW-1185">Reference proteome</keyword>
<feature type="transmembrane region" description="Helical" evidence="1">
    <location>
        <begin position="102"/>
        <end position="120"/>
    </location>
</feature>
<evidence type="ECO:0000256" key="1">
    <source>
        <dbReference type="SAM" id="Phobius"/>
    </source>
</evidence>